<evidence type="ECO:0000256" key="1">
    <source>
        <dbReference type="SAM" id="Phobius"/>
    </source>
</evidence>
<feature type="transmembrane region" description="Helical" evidence="1">
    <location>
        <begin position="12"/>
        <end position="31"/>
    </location>
</feature>
<evidence type="ECO:0000313" key="2">
    <source>
        <dbReference type="EMBL" id="EPE27894.1"/>
    </source>
</evidence>
<keyword evidence="3" id="KW-1185">Reference proteome</keyword>
<sequence>MSSTIQPVLSIIYSLQAAFSAYSLYLASISIQNLQKYEEKSEKAAEWSNTAEKQLHKSRTTQASGTLAMVASFITSSASIFYPSSKFAGLAIACANVGALLAARVHVGNFWNGKAKVPLPGAGEYNDAISRTQALRLNMAYLASSWGLCVVLLAVL</sequence>
<dbReference type="KEGG" id="glz:GLAREA_04685"/>
<name>S3CS53_GLAL2</name>
<dbReference type="RefSeq" id="XP_008085253.1">
    <property type="nucleotide sequence ID" value="XM_008087062.1"/>
</dbReference>
<organism evidence="2 3">
    <name type="scientific">Glarea lozoyensis (strain ATCC 20868 / MF5171)</name>
    <dbReference type="NCBI Taxonomy" id="1116229"/>
    <lineage>
        <taxon>Eukaryota</taxon>
        <taxon>Fungi</taxon>
        <taxon>Dikarya</taxon>
        <taxon>Ascomycota</taxon>
        <taxon>Pezizomycotina</taxon>
        <taxon>Leotiomycetes</taxon>
        <taxon>Helotiales</taxon>
        <taxon>Helotiaceae</taxon>
        <taxon>Glarea</taxon>
    </lineage>
</organism>
<dbReference type="OrthoDB" id="5405107at2759"/>
<protein>
    <recommendedName>
        <fullName evidence="4">DUF1772-domain-containing protein</fullName>
    </recommendedName>
</protein>
<reference evidence="2 3" key="1">
    <citation type="journal article" date="2013" name="BMC Genomics">
        <title>Genomics-driven discovery of the pneumocandin biosynthetic gene cluster in the fungus Glarea lozoyensis.</title>
        <authorList>
            <person name="Chen L."/>
            <person name="Yue Q."/>
            <person name="Zhang X."/>
            <person name="Xiang M."/>
            <person name="Wang C."/>
            <person name="Li S."/>
            <person name="Che Y."/>
            <person name="Ortiz-Lopez F.J."/>
            <person name="Bills G.F."/>
            <person name="Liu X."/>
            <person name="An Z."/>
        </authorList>
    </citation>
    <scope>NUCLEOTIDE SEQUENCE [LARGE SCALE GENOMIC DNA]</scope>
    <source>
        <strain evidence="3">ATCC 20868 / MF5171</strain>
    </source>
</reference>
<keyword evidence="1" id="KW-1133">Transmembrane helix</keyword>
<dbReference type="eggNOG" id="ENOG502SRHJ">
    <property type="taxonomic scope" value="Eukaryota"/>
</dbReference>
<dbReference type="Proteomes" id="UP000016922">
    <property type="component" value="Unassembled WGS sequence"/>
</dbReference>
<proteinExistence type="predicted"/>
<dbReference type="OMA" id="REQTRIP"/>
<keyword evidence="1" id="KW-0812">Transmembrane</keyword>
<dbReference type="EMBL" id="KE145369">
    <property type="protein sequence ID" value="EPE27894.1"/>
    <property type="molecule type" value="Genomic_DNA"/>
</dbReference>
<accession>S3CS53</accession>
<feature type="transmembrane region" description="Helical" evidence="1">
    <location>
        <begin position="139"/>
        <end position="155"/>
    </location>
</feature>
<keyword evidence="1" id="KW-0472">Membrane</keyword>
<feature type="transmembrane region" description="Helical" evidence="1">
    <location>
        <begin position="63"/>
        <end position="82"/>
    </location>
</feature>
<dbReference type="GeneID" id="19463740"/>
<feature type="transmembrane region" description="Helical" evidence="1">
    <location>
        <begin position="88"/>
        <end position="107"/>
    </location>
</feature>
<evidence type="ECO:0000313" key="3">
    <source>
        <dbReference type="Proteomes" id="UP000016922"/>
    </source>
</evidence>
<dbReference type="HOGENOM" id="CLU_120129_0_0_1"/>
<gene>
    <name evidence="2" type="ORF">GLAREA_04685</name>
</gene>
<evidence type="ECO:0008006" key="4">
    <source>
        <dbReference type="Google" id="ProtNLM"/>
    </source>
</evidence>
<dbReference type="AlphaFoldDB" id="S3CS53"/>